<keyword evidence="6 12" id="KW-0732">Signal</keyword>
<dbReference type="FunFam" id="2.10.25.10:FF:000139">
    <property type="entry name" value="Fibulin-1"/>
    <property type="match status" value="1"/>
</dbReference>
<dbReference type="GO" id="GO:0005509">
    <property type="term" value="F:calcium ion binding"/>
    <property type="evidence" value="ECO:0007669"/>
    <property type="project" value="InterPro"/>
</dbReference>
<comment type="similarity">
    <text evidence="2">Belongs to the fibulin family.</text>
</comment>
<evidence type="ECO:0000256" key="8">
    <source>
        <dbReference type="ARBA" id="ARBA00022837"/>
    </source>
</evidence>
<dbReference type="InterPro" id="IPR002557">
    <property type="entry name" value="Chitin-bd_dom"/>
</dbReference>
<dbReference type="Pfam" id="PF07645">
    <property type="entry name" value="EGF_CA"/>
    <property type="match status" value="16"/>
</dbReference>
<keyword evidence="4" id="KW-0272">Extracellular matrix</keyword>
<sequence>MAAFLVIAAVGLLVVPVLGDLEPVVQRCCTSGELWARSHAGSGCEGPAGGESLQGAAGDRSSCVAALYICCVRARRAADCERGKEAARTRGTCRRGSRGGEEDCCEGCLLGLQTHALRMPCTFSRFAFGAPWDEAFRDCCQNPQLQNGISPSPQPPPATSRCAVGNPCSQICEEVGNAVRCSCVPGYKLSSDLHTCEDVDECVLGTHTCNPSTERCSNVVGGFQCLETRSNPQQRPASAQCPTGYAFNADKRTCDDVDECQERGVCPRGQACVNSKGSFSCTNGTVPINCPRGFVFHTITTRCIDVDECMEGLDTCDRASQICQNSHGSFQCVDRPRRREDCPAGFKWSPDKSNCQDVDECRERLDDCSVYGYQCRNTVGGYECDPCPRGQRFDTATDRCVEADKCSPGSHNCKAEEVCLPTENSFQCVSKPIGDYCSPGLKPEIAPDGVTGICVDVNECEEFADVCNHLAEVCVNAEGSYECVPNSPQPQQRTENCPAGFHYDHTGRRCRDIDECAQRLDNCDRGTQDCVNTNGSYECTARRQQCPPGYRPRNGGCEDVNECAEGRHKCLPGKEQCENVPGAYRCQQITAPRTCPAGRQFDASTGSCEDVNECRVGAHSCDPSTHTCENSIGSYRCVPRQDNNCPHGYRWNQQRNNCDDVNECVEGLSDCDRRSQVCVNTAGSYQCQSRQAPVTHCGTGFTYDAEADNCADVDECESLRPCRSDQRCENSLGSYRCVCLQGYTLDAFTGECRDVNECQLNLHSCEVSQRCDNTLGSFTCVRTTSCGTGYTLNAGTNNCEDDDECVLGSHNCGPGFVCRNMQGTFRCDRVSCPRGQRLLSDGTCKVVVCPSGMQHDDVGNCADVNECAQNPSVCRLNQRCANTLGSYRCQNLLNCGAGFELNEVGDTCIDVDECERRLADCGTGQTCKNRQGGYTCECPRGYTLSPQRVCEDIDECQRFRGQVCASNSECINTQGSYTCNCNEGFRTSGTDKSCADIDECAESPNICQQTCNNVWGSYQCSCRPGYTLGDDERSCQDINECEVYGGIGSLCIGFCVNEPGSFKCECPDGYRLSSDGRTCQDIDECQESNVCGDEQTVCLNTRGGHRCNRIDCPPNYQRDKEHRNRCKRTSRDCHQGTPDTCLKDPLSFSFNYITFVSSIRLPLSGQLDLFTMRGPRFQSTTVQFSLDLKSAVGRGRPLATRDYFRLRRTHYNEAMVALVKSLKGPQDVELDLVMKIYHNGLFGGTAVAKIYIFVTEHEF</sequence>
<dbReference type="InterPro" id="IPR000742">
    <property type="entry name" value="EGF"/>
</dbReference>
<dbReference type="Pfam" id="PF12662">
    <property type="entry name" value="cEGF"/>
    <property type="match status" value="2"/>
</dbReference>
<organism evidence="14 15">
    <name type="scientific">Oedothorax gibbosus</name>
    <dbReference type="NCBI Taxonomy" id="931172"/>
    <lineage>
        <taxon>Eukaryota</taxon>
        <taxon>Metazoa</taxon>
        <taxon>Ecdysozoa</taxon>
        <taxon>Arthropoda</taxon>
        <taxon>Chelicerata</taxon>
        <taxon>Arachnida</taxon>
        <taxon>Araneae</taxon>
        <taxon>Araneomorphae</taxon>
        <taxon>Entelegynae</taxon>
        <taxon>Araneoidea</taxon>
        <taxon>Linyphiidae</taxon>
        <taxon>Erigoninae</taxon>
        <taxon>Oedothorax</taxon>
    </lineage>
</organism>
<evidence type="ECO:0000256" key="6">
    <source>
        <dbReference type="ARBA" id="ARBA00022729"/>
    </source>
</evidence>
<gene>
    <name evidence="14" type="ORF">JTE90_017827</name>
</gene>
<dbReference type="PROSITE" id="PS01186">
    <property type="entry name" value="EGF_2"/>
    <property type="match status" value="5"/>
</dbReference>
<keyword evidence="7" id="KW-0677">Repeat</keyword>
<dbReference type="PROSITE" id="PS00010">
    <property type="entry name" value="ASX_HYDROXYL"/>
    <property type="match status" value="5"/>
</dbReference>
<evidence type="ECO:0000256" key="4">
    <source>
        <dbReference type="ARBA" id="ARBA00022530"/>
    </source>
</evidence>
<evidence type="ECO:0000256" key="10">
    <source>
        <dbReference type="ARBA" id="ARBA00023180"/>
    </source>
</evidence>
<evidence type="ECO:0000259" key="13">
    <source>
        <dbReference type="PROSITE" id="PS50026"/>
    </source>
</evidence>
<dbReference type="InterPro" id="IPR000152">
    <property type="entry name" value="EGF-type_Asp/Asn_hydroxyl_site"/>
</dbReference>
<evidence type="ECO:0000256" key="1">
    <source>
        <dbReference type="ARBA" id="ARBA00004498"/>
    </source>
</evidence>
<dbReference type="SMART" id="SM00181">
    <property type="entry name" value="EGF"/>
    <property type="match status" value="15"/>
</dbReference>
<evidence type="ECO:0000313" key="14">
    <source>
        <dbReference type="EMBL" id="KAG8193075.1"/>
    </source>
</evidence>
<dbReference type="SUPFAM" id="SSF57184">
    <property type="entry name" value="Growth factor receptor domain"/>
    <property type="match status" value="7"/>
</dbReference>
<comment type="caution">
    <text evidence="14">The sequence shown here is derived from an EMBL/GenBank/DDBJ whole genome shotgun (WGS) entry which is preliminary data.</text>
</comment>
<dbReference type="InterPro" id="IPR050751">
    <property type="entry name" value="ECM_structural_protein"/>
</dbReference>
<dbReference type="GO" id="GO:0005576">
    <property type="term" value="C:extracellular region"/>
    <property type="evidence" value="ECO:0007669"/>
    <property type="project" value="InterPro"/>
</dbReference>
<dbReference type="InterPro" id="IPR001881">
    <property type="entry name" value="EGF-like_Ca-bd_dom"/>
</dbReference>
<feature type="domain" description="EGF-like" evidence="13">
    <location>
        <begin position="952"/>
        <end position="995"/>
    </location>
</feature>
<dbReference type="FunFam" id="2.10.25.10:FF:000005">
    <property type="entry name" value="Fibrillin 2"/>
    <property type="match status" value="2"/>
</dbReference>
<dbReference type="CDD" id="cd00054">
    <property type="entry name" value="EGF_CA"/>
    <property type="match status" value="4"/>
</dbReference>
<evidence type="ECO:0000256" key="12">
    <source>
        <dbReference type="SAM" id="SignalP"/>
    </source>
</evidence>
<dbReference type="InterPro" id="IPR018097">
    <property type="entry name" value="EGF_Ca-bd_CS"/>
</dbReference>
<dbReference type="Proteomes" id="UP000827092">
    <property type="component" value="Unassembled WGS sequence"/>
</dbReference>
<evidence type="ECO:0000256" key="9">
    <source>
        <dbReference type="ARBA" id="ARBA00023157"/>
    </source>
</evidence>
<dbReference type="InterPro" id="IPR026823">
    <property type="entry name" value="cEGF"/>
</dbReference>
<proteinExistence type="inferred from homology"/>
<evidence type="ECO:0000256" key="5">
    <source>
        <dbReference type="ARBA" id="ARBA00022536"/>
    </source>
</evidence>
<evidence type="ECO:0000256" key="11">
    <source>
        <dbReference type="PROSITE-ProRule" id="PRU00076"/>
    </source>
</evidence>
<dbReference type="SMART" id="SM00179">
    <property type="entry name" value="EGF_CA"/>
    <property type="match status" value="19"/>
</dbReference>
<keyword evidence="9" id="KW-1015">Disulfide bond</keyword>
<dbReference type="SUPFAM" id="SSF57196">
    <property type="entry name" value="EGF/Laminin"/>
    <property type="match status" value="1"/>
</dbReference>
<dbReference type="GO" id="GO:0008061">
    <property type="term" value="F:chitin binding"/>
    <property type="evidence" value="ECO:0007669"/>
    <property type="project" value="InterPro"/>
</dbReference>
<dbReference type="AlphaFoldDB" id="A0AAV6V8N9"/>
<dbReference type="EMBL" id="JAFNEN010000131">
    <property type="protein sequence ID" value="KAG8193075.1"/>
    <property type="molecule type" value="Genomic_DNA"/>
</dbReference>
<dbReference type="PROSITE" id="PS50026">
    <property type="entry name" value="EGF_3"/>
    <property type="match status" value="4"/>
</dbReference>
<name>A0AAV6V8N9_9ARAC</name>
<reference evidence="14 15" key="1">
    <citation type="journal article" date="2022" name="Nat. Ecol. Evol.">
        <title>A masculinizing supergene underlies an exaggerated male reproductive morph in a spider.</title>
        <authorList>
            <person name="Hendrickx F."/>
            <person name="De Corte Z."/>
            <person name="Sonet G."/>
            <person name="Van Belleghem S.M."/>
            <person name="Kostlbacher S."/>
            <person name="Vangestel C."/>
        </authorList>
    </citation>
    <scope>NUCLEOTIDE SEQUENCE [LARGE SCALE GENOMIC DNA]</scope>
    <source>
        <strain evidence="14">W744_W776</strain>
    </source>
</reference>
<dbReference type="FunFam" id="2.10.25.10:FF:000010">
    <property type="entry name" value="Pro-epidermal growth factor"/>
    <property type="match status" value="1"/>
</dbReference>
<keyword evidence="10" id="KW-0325">Glycoprotein</keyword>
<dbReference type="InterPro" id="IPR049883">
    <property type="entry name" value="NOTCH1_EGF-like"/>
</dbReference>
<dbReference type="InterPro" id="IPR055088">
    <property type="entry name" value="Fibulin_C"/>
</dbReference>
<dbReference type="SMART" id="SM00494">
    <property type="entry name" value="ChtBD2"/>
    <property type="match status" value="4"/>
</dbReference>
<dbReference type="PROSITE" id="PS01187">
    <property type="entry name" value="EGF_CA"/>
    <property type="match status" value="7"/>
</dbReference>
<dbReference type="Gene3D" id="2.10.25.10">
    <property type="entry name" value="Laminin"/>
    <property type="match status" value="19"/>
</dbReference>
<feature type="domain" description="EGF-like" evidence="13">
    <location>
        <begin position="910"/>
        <end position="951"/>
    </location>
</feature>
<dbReference type="GO" id="GO:0071944">
    <property type="term" value="C:cell periphery"/>
    <property type="evidence" value="ECO:0007669"/>
    <property type="project" value="UniProtKB-ARBA"/>
</dbReference>
<comment type="subcellular location">
    <subcellularLocation>
        <location evidence="1">Secreted</location>
        <location evidence="1">Extracellular space</location>
        <location evidence="1">Extracellular matrix</location>
    </subcellularLocation>
</comment>
<keyword evidence="8" id="KW-0106">Calcium</keyword>
<feature type="domain" description="EGF-like" evidence="13">
    <location>
        <begin position="712"/>
        <end position="749"/>
    </location>
</feature>
<feature type="chain" id="PRO_5043383796" description="EGF-like domain-containing protein" evidence="12">
    <location>
        <begin position="20"/>
        <end position="1259"/>
    </location>
</feature>
<dbReference type="FunFam" id="2.10.25.10:FF:000038">
    <property type="entry name" value="Fibrillin 2"/>
    <property type="match status" value="1"/>
</dbReference>
<keyword evidence="15" id="KW-1185">Reference proteome</keyword>
<keyword evidence="5 11" id="KW-0245">EGF-like domain</keyword>
<evidence type="ECO:0000256" key="7">
    <source>
        <dbReference type="ARBA" id="ARBA00022737"/>
    </source>
</evidence>
<feature type="signal peptide" evidence="12">
    <location>
        <begin position="1"/>
        <end position="19"/>
    </location>
</feature>
<evidence type="ECO:0000256" key="2">
    <source>
        <dbReference type="ARBA" id="ARBA00006127"/>
    </source>
</evidence>
<evidence type="ECO:0000313" key="15">
    <source>
        <dbReference type="Proteomes" id="UP000827092"/>
    </source>
</evidence>
<dbReference type="InterPro" id="IPR009030">
    <property type="entry name" value="Growth_fac_rcpt_cys_sf"/>
</dbReference>
<dbReference type="PANTHER" id="PTHR24034:SF111">
    <property type="entry name" value="FIBULIN-2-LIKE ISOFORM X1"/>
    <property type="match status" value="1"/>
</dbReference>
<feature type="domain" description="EGF-like" evidence="13">
    <location>
        <begin position="996"/>
        <end position="1036"/>
    </location>
</feature>
<evidence type="ECO:0000256" key="3">
    <source>
        <dbReference type="ARBA" id="ARBA00022525"/>
    </source>
</evidence>
<protein>
    <recommendedName>
        <fullName evidence="13">EGF-like domain-containing protein</fullName>
    </recommendedName>
</protein>
<dbReference type="PANTHER" id="PTHR24034">
    <property type="entry name" value="EGF-LIKE DOMAIN-CONTAINING PROTEIN"/>
    <property type="match status" value="1"/>
</dbReference>
<comment type="caution">
    <text evidence="11">Lacks conserved residue(s) required for the propagation of feature annotation.</text>
</comment>
<accession>A0AAV6V8N9</accession>
<dbReference type="Pfam" id="PF22914">
    <property type="entry name" value="Fibulin_C"/>
    <property type="match status" value="1"/>
</dbReference>
<keyword evidence="3" id="KW-0964">Secreted</keyword>